<gene>
    <name evidence="1" type="ORF">GGX14DRAFT_485614</name>
</gene>
<evidence type="ECO:0000313" key="1">
    <source>
        <dbReference type="EMBL" id="KAJ7186245.1"/>
    </source>
</evidence>
<comment type="caution">
    <text evidence="1">The sequence shown here is derived from an EMBL/GenBank/DDBJ whole genome shotgun (WGS) entry which is preliminary data.</text>
</comment>
<protein>
    <submittedName>
        <fullName evidence="1">Uncharacterized protein</fullName>
    </submittedName>
</protein>
<organism evidence="1 2">
    <name type="scientific">Mycena pura</name>
    <dbReference type="NCBI Taxonomy" id="153505"/>
    <lineage>
        <taxon>Eukaryota</taxon>
        <taxon>Fungi</taxon>
        <taxon>Dikarya</taxon>
        <taxon>Basidiomycota</taxon>
        <taxon>Agaricomycotina</taxon>
        <taxon>Agaricomycetes</taxon>
        <taxon>Agaricomycetidae</taxon>
        <taxon>Agaricales</taxon>
        <taxon>Marasmiineae</taxon>
        <taxon>Mycenaceae</taxon>
        <taxon>Mycena</taxon>
    </lineage>
</organism>
<keyword evidence="2" id="KW-1185">Reference proteome</keyword>
<name>A0AAD6XX09_9AGAR</name>
<evidence type="ECO:0000313" key="2">
    <source>
        <dbReference type="Proteomes" id="UP001219525"/>
    </source>
</evidence>
<sequence length="91" mass="9993">MEALMSWISFSYFLLFQSCLYFDFFSSDVSLLLIRSGRSSMFAFIVYQDATTPEIAPSSPGTGLPAVAARATLSTGRMVSRMGCGTLRVWA</sequence>
<dbReference type="EMBL" id="JARJCW010000210">
    <property type="protein sequence ID" value="KAJ7186245.1"/>
    <property type="molecule type" value="Genomic_DNA"/>
</dbReference>
<dbReference type="Proteomes" id="UP001219525">
    <property type="component" value="Unassembled WGS sequence"/>
</dbReference>
<proteinExistence type="predicted"/>
<dbReference type="AlphaFoldDB" id="A0AAD6XX09"/>
<reference evidence="1" key="1">
    <citation type="submission" date="2023-03" db="EMBL/GenBank/DDBJ databases">
        <title>Massive genome expansion in bonnet fungi (Mycena s.s.) driven by repeated elements and novel gene families across ecological guilds.</title>
        <authorList>
            <consortium name="Lawrence Berkeley National Laboratory"/>
            <person name="Harder C.B."/>
            <person name="Miyauchi S."/>
            <person name="Viragh M."/>
            <person name="Kuo A."/>
            <person name="Thoen E."/>
            <person name="Andreopoulos B."/>
            <person name="Lu D."/>
            <person name="Skrede I."/>
            <person name="Drula E."/>
            <person name="Henrissat B."/>
            <person name="Morin E."/>
            <person name="Kohler A."/>
            <person name="Barry K."/>
            <person name="LaButti K."/>
            <person name="Morin E."/>
            <person name="Salamov A."/>
            <person name="Lipzen A."/>
            <person name="Mereny Z."/>
            <person name="Hegedus B."/>
            <person name="Baldrian P."/>
            <person name="Stursova M."/>
            <person name="Weitz H."/>
            <person name="Taylor A."/>
            <person name="Grigoriev I.V."/>
            <person name="Nagy L.G."/>
            <person name="Martin F."/>
            <person name="Kauserud H."/>
        </authorList>
    </citation>
    <scope>NUCLEOTIDE SEQUENCE</scope>
    <source>
        <strain evidence="1">9144</strain>
    </source>
</reference>
<accession>A0AAD6XX09</accession>